<evidence type="ECO:0000313" key="1">
    <source>
        <dbReference type="EMBL" id="GFR53004.1"/>
    </source>
</evidence>
<dbReference type="SUPFAM" id="SSF53335">
    <property type="entry name" value="S-adenosyl-L-methionine-dependent methyltransferases"/>
    <property type="match status" value="1"/>
</dbReference>
<dbReference type="AlphaFoldDB" id="A0AAD3E5U3"/>
<organism evidence="1 2">
    <name type="scientific">Astrephomene gubernaculifera</name>
    <dbReference type="NCBI Taxonomy" id="47775"/>
    <lineage>
        <taxon>Eukaryota</taxon>
        <taxon>Viridiplantae</taxon>
        <taxon>Chlorophyta</taxon>
        <taxon>core chlorophytes</taxon>
        <taxon>Chlorophyceae</taxon>
        <taxon>CS clade</taxon>
        <taxon>Chlamydomonadales</taxon>
        <taxon>Astrephomenaceae</taxon>
        <taxon>Astrephomene</taxon>
    </lineage>
</organism>
<reference evidence="1 2" key="1">
    <citation type="journal article" date="2021" name="Sci. Rep.">
        <title>Genome sequencing of the multicellular alga Astrephomene provides insights into convergent evolution of germ-soma differentiation.</title>
        <authorList>
            <person name="Yamashita S."/>
            <person name="Yamamoto K."/>
            <person name="Matsuzaki R."/>
            <person name="Suzuki S."/>
            <person name="Yamaguchi H."/>
            <person name="Hirooka S."/>
            <person name="Minakuchi Y."/>
            <person name="Miyagishima S."/>
            <person name="Kawachi M."/>
            <person name="Toyoda A."/>
            <person name="Nozaki H."/>
        </authorList>
    </citation>
    <scope>NUCLEOTIDE SEQUENCE [LARGE SCALE GENOMIC DNA]</scope>
    <source>
        <strain evidence="1 2">NIES-4017</strain>
    </source>
</reference>
<proteinExistence type="predicted"/>
<dbReference type="Gene3D" id="3.40.50.150">
    <property type="entry name" value="Vaccinia Virus protein VP39"/>
    <property type="match status" value="1"/>
</dbReference>
<dbReference type="EMBL" id="BMAR01000082">
    <property type="protein sequence ID" value="GFR53004.1"/>
    <property type="molecule type" value="Genomic_DNA"/>
</dbReference>
<evidence type="ECO:0000313" key="2">
    <source>
        <dbReference type="Proteomes" id="UP001054857"/>
    </source>
</evidence>
<protein>
    <submittedName>
        <fullName evidence="1">Uncharacterized protein</fullName>
    </submittedName>
</protein>
<name>A0AAD3E5U3_9CHLO</name>
<accession>A0AAD3E5U3</accession>
<dbReference type="Proteomes" id="UP001054857">
    <property type="component" value="Unassembled WGS sequence"/>
</dbReference>
<gene>
    <name evidence="1" type="ORF">Agub_g15663</name>
</gene>
<comment type="caution">
    <text evidence="1">The sequence shown here is derived from an EMBL/GenBank/DDBJ whole genome shotgun (WGS) entry which is preliminary data.</text>
</comment>
<sequence length="266" mass="29464">MVEYGGGAFERMNVSVAQQLLLDEESAWGAARTLRTVATTRAARLPDNWDLTSREGLSAAMGELMPGAYSDRHLGRLVNRVPGGKQFQYECVPTGIEEVRPLLESIRFDECAGIFDPWCGTGGVARAFREAGHSVFGNDANPACVAHMHRDALQPGTYREAMKVYSYEAIVASPWFAVLDVALPLATRFAPVVAFHVPGHYVTDATAARTKYLAKLQEEGRLALLLGLPRGPMGRRCVWVCVFATREWRERMLKPVVGRNEVWLLK</sequence>
<dbReference type="InterPro" id="IPR029063">
    <property type="entry name" value="SAM-dependent_MTases_sf"/>
</dbReference>
<keyword evidence="2" id="KW-1185">Reference proteome</keyword>